<evidence type="ECO:0000313" key="6">
    <source>
        <dbReference type="EMBL" id="TCP41464.1"/>
    </source>
</evidence>
<dbReference type="GO" id="GO:0008486">
    <property type="term" value="F:diphosphoinositol-polyphosphate diphosphatase activity"/>
    <property type="evidence" value="ECO:0007669"/>
    <property type="project" value="TreeGrafter"/>
</dbReference>
<dbReference type="SUPFAM" id="SSF55811">
    <property type="entry name" value="Nudix"/>
    <property type="match status" value="1"/>
</dbReference>
<dbReference type="GO" id="GO:1901907">
    <property type="term" value="P:diadenosine pentaphosphate catabolic process"/>
    <property type="evidence" value="ECO:0007669"/>
    <property type="project" value="TreeGrafter"/>
</dbReference>
<reference evidence="6 7" key="1">
    <citation type="submission" date="2019-03" db="EMBL/GenBank/DDBJ databases">
        <title>Genomic Encyclopedia of Type Strains, Phase IV (KMG-IV): sequencing the most valuable type-strain genomes for metagenomic binning, comparative biology and taxonomic classification.</title>
        <authorList>
            <person name="Goeker M."/>
        </authorList>
    </citation>
    <scope>NUCLEOTIDE SEQUENCE [LARGE SCALE GENOMIC DNA]</scope>
    <source>
        <strain evidence="6 7">DSM 18063</strain>
    </source>
</reference>
<dbReference type="CDD" id="cd04666">
    <property type="entry name" value="NUDIX_DIPP2_like_Nudt4"/>
    <property type="match status" value="1"/>
</dbReference>
<evidence type="ECO:0000256" key="4">
    <source>
        <dbReference type="ARBA" id="ARBA00022842"/>
    </source>
</evidence>
<keyword evidence="4" id="KW-0460">Magnesium</keyword>
<accession>A0A4R2Q186</accession>
<comment type="caution">
    <text evidence="6">The sequence shown here is derived from an EMBL/GenBank/DDBJ whole genome shotgun (WGS) entry which is preliminary data.</text>
</comment>
<comment type="cofactor">
    <cofactor evidence="1">
        <name>Mg(2+)</name>
        <dbReference type="ChEBI" id="CHEBI:18420"/>
    </cofactor>
</comment>
<dbReference type="EMBL" id="SLXP01000005">
    <property type="protein sequence ID" value="TCP41464.1"/>
    <property type="molecule type" value="Genomic_DNA"/>
</dbReference>
<dbReference type="InterPro" id="IPR047198">
    <property type="entry name" value="DDP-like_NUDIX"/>
</dbReference>
<dbReference type="GO" id="GO:0071543">
    <property type="term" value="P:diphosphoinositol polyphosphate metabolic process"/>
    <property type="evidence" value="ECO:0007669"/>
    <property type="project" value="TreeGrafter"/>
</dbReference>
<evidence type="ECO:0000256" key="1">
    <source>
        <dbReference type="ARBA" id="ARBA00001946"/>
    </source>
</evidence>
<keyword evidence="7" id="KW-1185">Reference proteome</keyword>
<dbReference type="InterPro" id="IPR015797">
    <property type="entry name" value="NUDIX_hydrolase-like_dom_sf"/>
</dbReference>
<evidence type="ECO:0000259" key="5">
    <source>
        <dbReference type="PROSITE" id="PS51462"/>
    </source>
</evidence>
<dbReference type="Gene3D" id="3.90.79.10">
    <property type="entry name" value="Nucleoside Triphosphate Pyrophosphohydrolase"/>
    <property type="match status" value="1"/>
</dbReference>
<name>A0A4R2Q186_9RHOB</name>
<gene>
    <name evidence="6" type="ORF">EV662_105212</name>
</gene>
<dbReference type="AlphaFoldDB" id="A0A4R2Q186"/>
<keyword evidence="2" id="KW-0479">Metal-binding</keyword>
<dbReference type="GO" id="GO:0000298">
    <property type="term" value="F:endopolyphosphatase activity"/>
    <property type="evidence" value="ECO:0007669"/>
    <property type="project" value="TreeGrafter"/>
</dbReference>
<dbReference type="GO" id="GO:0034432">
    <property type="term" value="F:bis(5'-adenosyl)-pentaphosphatase activity"/>
    <property type="evidence" value="ECO:0007669"/>
    <property type="project" value="TreeGrafter"/>
</dbReference>
<protein>
    <submittedName>
        <fullName evidence="6">8-oxo-dGTP pyrophosphatase MutT (NUDIX family)</fullName>
    </submittedName>
</protein>
<dbReference type="GO" id="GO:0005737">
    <property type="term" value="C:cytoplasm"/>
    <property type="evidence" value="ECO:0007669"/>
    <property type="project" value="TreeGrafter"/>
</dbReference>
<dbReference type="Pfam" id="PF00293">
    <property type="entry name" value="NUDIX"/>
    <property type="match status" value="1"/>
</dbReference>
<evidence type="ECO:0000256" key="2">
    <source>
        <dbReference type="ARBA" id="ARBA00022723"/>
    </source>
</evidence>
<dbReference type="PANTHER" id="PTHR12629:SF0">
    <property type="entry name" value="DIPHOSPHOINOSITOL-POLYPHOSPHATE DIPHOSPHATASE"/>
    <property type="match status" value="1"/>
</dbReference>
<keyword evidence="3" id="KW-0378">Hydrolase</keyword>
<dbReference type="GO" id="GO:0046872">
    <property type="term" value="F:metal ion binding"/>
    <property type="evidence" value="ECO:0007669"/>
    <property type="project" value="UniProtKB-KW"/>
</dbReference>
<dbReference type="GO" id="GO:1901911">
    <property type="term" value="P:adenosine 5'-(hexahydrogen pentaphosphate) catabolic process"/>
    <property type="evidence" value="ECO:0007669"/>
    <property type="project" value="TreeGrafter"/>
</dbReference>
<dbReference type="OrthoDB" id="7066910at2"/>
<feature type="domain" description="Nudix hydrolase" evidence="5">
    <location>
        <begin position="17"/>
        <end position="150"/>
    </location>
</feature>
<sequence>MLKQVWTTLILPLLGRPSRFQVAALCYRKTGGAPEILLITSRETHRWILPKGWPKAGYDASGMAAEEAWEEAGVKPRHVSPTPIGQYRYDKRLKGGVPVATDVNVFAIEVEALEDHFPEMAERERRWMSPAEAAEAVDEPELKALLRKLPAELSA</sequence>
<proteinExistence type="predicted"/>
<dbReference type="PANTHER" id="PTHR12629">
    <property type="entry name" value="DIPHOSPHOINOSITOL POLYPHOSPHATE PHOSPHOHYDROLASE"/>
    <property type="match status" value="1"/>
</dbReference>
<dbReference type="InterPro" id="IPR000086">
    <property type="entry name" value="NUDIX_hydrolase_dom"/>
</dbReference>
<dbReference type="GO" id="GO:0034431">
    <property type="term" value="F:bis(5'-adenosyl)-hexaphosphatase activity"/>
    <property type="evidence" value="ECO:0007669"/>
    <property type="project" value="TreeGrafter"/>
</dbReference>
<organism evidence="6 7">
    <name type="scientific">Rhodovulum marinum</name>
    <dbReference type="NCBI Taxonomy" id="320662"/>
    <lineage>
        <taxon>Bacteria</taxon>
        <taxon>Pseudomonadati</taxon>
        <taxon>Pseudomonadota</taxon>
        <taxon>Alphaproteobacteria</taxon>
        <taxon>Rhodobacterales</taxon>
        <taxon>Paracoccaceae</taxon>
        <taxon>Rhodovulum</taxon>
    </lineage>
</organism>
<dbReference type="RefSeq" id="WP_132462026.1">
    <property type="nucleotide sequence ID" value="NZ_SLXP01000005.1"/>
</dbReference>
<evidence type="ECO:0000313" key="7">
    <source>
        <dbReference type="Proteomes" id="UP000294835"/>
    </source>
</evidence>
<dbReference type="PROSITE" id="PS51462">
    <property type="entry name" value="NUDIX"/>
    <property type="match status" value="1"/>
</dbReference>
<dbReference type="GO" id="GO:1901909">
    <property type="term" value="P:diadenosine hexaphosphate catabolic process"/>
    <property type="evidence" value="ECO:0007669"/>
    <property type="project" value="TreeGrafter"/>
</dbReference>
<dbReference type="Proteomes" id="UP000294835">
    <property type="component" value="Unassembled WGS sequence"/>
</dbReference>
<evidence type="ECO:0000256" key="3">
    <source>
        <dbReference type="ARBA" id="ARBA00022801"/>
    </source>
</evidence>